<proteinExistence type="predicted"/>
<dbReference type="EMBL" id="OD008501">
    <property type="protein sequence ID" value="CAD7414946.1"/>
    <property type="molecule type" value="Genomic_DNA"/>
</dbReference>
<evidence type="ECO:0000313" key="1">
    <source>
        <dbReference type="EMBL" id="CAD7414946.1"/>
    </source>
</evidence>
<dbReference type="AlphaFoldDB" id="A0A7R9DJW7"/>
<gene>
    <name evidence="1" type="ORF">TPSB3V08_LOCUS10001</name>
</gene>
<accession>A0A7R9DJW7</accession>
<sequence>MKGLTTAMLVVNDSSCQKKRNNFNLEADCLVEYTYKLPNRVEPRRDVVSPSYHSGSLEVASHHTKIIYINSSTVGAIQVHPLSYHRD</sequence>
<organism evidence="1">
    <name type="scientific">Timema poppense</name>
    <name type="common">Walking stick</name>
    <dbReference type="NCBI Taxonomy" id="170557"/>
    <lineage>
        <taxon>Eukaryota</taxon>
        <taxon>Metazoa</taxon>
        <taxon>Ecdysozoa</taxon>
        <taxon>Arthropoda</taxon>
        <taxon>Hexapoda</taxon>
        <taxon>Insecta</taxon>
        <taxon>Pterygota</taxon>
        <taxon>Neoptera</taxon>
        <taxon>Polyneoptera</taxon>
        <taxon>Phasmatodea</taxon>
        <taxon>Timematodea</taxon>
        <taxon>Timematoidea</taxon>
        <taxon>Timematidae</taxon>
        <taxon>Timema</taxon>
    </lineage>
</organism>
<reference evidence="1" key="1">
    <citation type="submission" date="2020-11" db="EMBL/GenBank/DDBJ databases">
        <authorList>
            <person name="Tran Van P."/>
        </authorList>
    </citation>
    <scope>NUCLEOTIDE SEQUENCE</scope>
</reference>
<protein>
    <submittedName>
        <fullName evidence="1">Uncharacterized protein</fullName>
    </submittedName>
</protein>
<name>A0A7R9DJW7_TIMPO</name>